<feature type="transmembrane region" description="Helical" evidence="7">
    <location>
        <begin position="246"/>
        <end position="267"/>
    </location>
</feature>
<evidence type="ECO:0000256" key="5">
    <source>
        <dbReference type="ARBA" id="ARBA00022989"/>
    </source>
</evidence>
<dbReference type="PANTHER" id="PTHR30465:SF0">
    <property type="entry name" value="OLIGOPEPTIDE TRANSPORT SYSTEM PERMEASE PROTEIN APPB"/>
    <property type="match status" value="1"/>
</dbReference>
<dbReference type="InterPro" id="IPR000515">
    <property type="entry name" value="MetI-like"/>
</dbReference>
<dbReference type="RefSeq" id="WP_089322136.1">
    <property type="nucleotide sequence ID" value="NZ_FZOB01000001.1"/>
</dbReference>
<dbReference type="InterPro" id="IPR045621">
    <property type="entry name" value="BPD_transp_1_N"/>
</dbReference>
<protein>
    <submittedName>
        <fullName evidence="9">Peptide/nickel transport system permease protein</fullName>
    </submittedName>
</protein>
<dbReference type="SUPFAM" id="SSF161098">
    <property type="entry name" value="MetI-like"/>
    <property type="match status" value="1"/>
</dbReference>
<reference evidence="10" key="1">
    <citation type="submission" date="2017-06" db="EMBL/GenBank/DDBJ databases">
        <authorList>
            <person name="Varghese N."/>
            <person name="Submissions S."/>
        </authorList>
    </citation>
    <scope>NUCLEOTIDE SEQUENCE [LARGE SCALE GENOMIC DNA]</scope>
    <source>
        <strain evidence="10">DSM 15668</strain>
    </source>
</reference>
<dbReference type="OrthoDB" id="9773221at2"/>
<evidence type="ECO:0000256" key="4">
    <source>
        <dbReference type="ARBA" id="ARBA00022692"/>
    </source>
</evidence>
<keyword evidence="2 7" id="KW-0813">Transport</keyword>
<keyword evidence="6 7" id="KW-0472">Membrane</keyword>
<dbReference type="AlphaFoldDB" id="A0A238XNB6"/>
<comment type="similarity">
    <text evidence="7">Belongs to the binding-protein-dependent transport system permease family.</text>
</comment>
<dbReference type="GO" id="GO:0005886">
    <property type="term" value="C:plasma membrane"/>
    <property type="evidence" value="ECO:0007669"/>
    <property type="project" value="UniProtKB-SubCell"/>
</dbReference>
<feature type="transmembrane region" description="Helical" evidence="7">
    <location>
        <begin position="188"/>
        <end position="207"/>
    </location>
</feature>
<keyword evidence="4 7" id="KW-0812">Transmembrane</keyword>
<feature type="transmembrane region" description="Helical" evidence="7">
    <location>
        <begin position="136"/>
        <end position="157"/>
    </location>
</feature>
<dbReference type="PROSITE" id="PS50928">
    <property type="entry name" value="ABC_TM1"/>
    <property type="match status" value="1"/>
</dbReference>
<dbReference type="CDD" id="cd06261">
    <property type="entry name" value="TM_PBP2"/>
    <property type="match status" value="1"/>
</dbReference>
<evidence type="ECO:0000256" key="7">
    <source>
        <dbReference type="RuleBase" id="RU363032"/>
    </source>
</evidence>
<feature type="transmembrane region" description="Helical" evidence="7">
    <location>
        <begin position="12"/>
        <end position="30"/>
    </location>
</feature>
<dbReference type="Pfam" id="PF00528">
    <property type="entry name" value="BPD_transp_1"/>
    <property type="match status" value="1"/>
</dbReference>
<dbReference type="PANTHER" id="PTHR30465">
    <property type="entry name" value="INNER MEMBRANE ABC TRANSPORTER"/>
    <property type="match status" value="1"/>
</dbReference>
<dbReference type="Gene3D" id="1.10.3720.10">
    <property type="entry name" value="MetI-like"/>
    <property type="match status" value="1"/>
</dbReference>
<dbReference type="EMBL" id="FZOB01000001">
    <property type="protein sequence ID" value="SNR59953.1"/>
    <property type="molecule type" value="Genomic_DNA"/>
</dbReference>
<evidence type="ECO:0000259" key="8">
    <source>
        <dbReference type="PROSITE" id="PS50928"/>
    </source>
</evidence>
<sequence>MFKYIVKRFLHFIPLILGMTFVSFLIIKLAPGDFLTSLRMNPSISEETIKALEKSYGLNEPLIKQYFLWLWNALHFNLGYSFSYHRPVLSLIGERVGNTLSLTVTAFIVSWLVAVPLGIVAAYYRNRFVDRIITSFSLIGLSIPSFFLAFILMFLAAKTGWFPIGGVVSQNYESLSVLGKIVDRLKHMFIPLTAMVVGGISGLVRLIRGTVIEELEKEYVKLAVAKGLPVRVILFKHVLRNALNPFITLIGFDIAGLLSGAALIEIITAWPGMGRLMFDAVMAQDFFVVMGALYIGGIMLIIGNLMADILLALNDPRIREKEIEGRL</sequence>
<accession>A0A238XNB6</accession>
<dbReference type="Proteomes" id="UP000198405">
    <property type="component" value="Unassembled WGS sequence"/>
</dbReference>
<feature type="transmembrane region" description="Helical" evidence="7">
    <location>
        <begin position="104"/>
        <end position="124"/>
    </location>
</feature>
<evidence type="ECO:0000256" key="3">
    <source>
        <dbReference type="ARBA" id="ARBA00022475"/>
    </source>
</evidence>
<dbReference type="GO" id="GO:0055085">
    <property type="term" value="P:transmembrane transport"/>
    <property type="evidence" value="ECO:0007669"/>
    <property type="project" value="InterPro"/>
</dbReference>
<evidence type="ECO:0000256" key="2">
    <source>
        <dbReference type="ARBA" id="ARBA00022448"/>
    </source>
</evidence>
<name>A0A238XNB6_9BACT</name>
<evidence type="ECO:0000313" key="9">
    <source>
        <dbReference type="EMBL" id="SNR59953.1"/>
    </source>
</evidence>
<comment type="subcellular location">
    <subcellularLocation>
        <location evidence="1 7">Cell membrane</location>
        <topology evidence="1 7">Multi-pass membrane protein</topology>
    </subcellularLocation>
</comment>
<feature type="domain" description="ABC transmembrane type-1" evidence="8">
    <location>
        <begin position="96"/>
        <end position="311"/>
    </location>
</feature>
<evidence type="ECO:0000313" key="10">
    <source>
        <dbReference type="Proteomes" id="UP000198405"/>
    </source>
</evidence>
<proteinExistence type="inferred from homology"/>
<keyword evidence="3" id="KW-1003">Cell membrane</keyword>
<gene>
    <name evidence="9" type="ORF">SAMN06265340_10199</name>
</gene>
<dbReference type="Pfam" id="PF19300">
    <property type="entry name" value="BPD_transp_1_N"/>
    <property type="match status" value="1"/>
</dbReference>
<dbReference type="InterPro" id="IPR035906">
    <property type="entry name" value="MetI-like_sf"/>
</dbReference>
<keyword evidence="5 7" id="KW-1133">Transmembrane helix</keyword>
<evidence type="ECO:0000256" key="6">
    <source>
        <dbReference type="ARBA" id="ARBA00023136"/>
    </source>
</evidence>
<feature type="transmembrane region" description="Helical" evidence="7">
    <location>
        <begin position="287"/>
        <end position="313"/>
    </location>
</feature>
<evidence type="ECO:0000256" key="1">
    <source>
        <dbReference type="ARBA" id="ARBA00004651"/>
    </source>
</evidence>
<keyword evidence="10" id="KW-1185">Reference proteome</keyword>
<organism evidence="9 10">
    <name type="scientific">Desulfurobacterium atlanticum</name>
    <dbReference type="NCBI Taxonomy" id="240169"/>
    <lineage>
        <taxon>Bacteria</taxon>
        <taxon>Pseudomonadati</taxon>
        <taxon>Aquificota</taxon>
        <taxon>Aquificia</taxon>
        <taxon>Desulfurobacteriales</taxon>
        <taxon>Desulfurobacteriaceae</taxon>
        <taxon>Desulfurobacterium</taxon>
    </lineage>
</organism>